<evidence type="ECO:0000313" key="7">
    <source>
        <dbReference type="Proteomes" id="UP000823405"/>
    </source>
</evidence>
<feature type="domain" description="FAD-binding" evidence="5">
    <location>
        <begin position="306"/>
        <end position="388"/>
    </location>
</feature>
<proteinExistence type="inferred from homology"/>
<dbReference type="PRINTS" id="PR00420">
    <property type="entry name" value="RNGMNOXGNASE"/>
</dbReference>
<protein>
    <recommendedName>
        <fullName evidence="5">FAD-binding domain-containing protein</fullName>
    </recommendedName>
</protein>
<keyword evidence="2" id="KW-0285">Flavoprotein</keyword>
<dbReference type="Gene3D" id="3.50.50.60">
    <property type="entry name" value="FAD/NAD(P)-binding domain"/>
    <property type="match status" value="1"/>
</dbReference>
<accession>A0A9P6UJ31</accession>
<dbReference type="GO" id="GO:0071949">
    <property type="term" value="F:FAD binding"/>
    <property type="evidence" value="ECO:0007669"/>
    <property type="project" value="InterPro"/>
</dbReference>
<comment type="similarity">
    <text evidence="1">Belongs to the paxM FAD-dependent monooxygenase family.</text>
</comment>
<organism evidence="6 7">
    <name type="scientific">Linnemannia gamsii</name>
    <dbReference type="NCBI Taxonomy" id="64522"/>
    <lineage>
        <taxon>Eukaryota</taxon>
        <taxon>Fungi</taxon>
        <taxon>Fungi incertae sedis</taxon>
        <taxon>Mucoromycota</taxon>
        <taxon>Mortierellomycotina</taxon>
        <taxon>Mortierellomycetes</taxon>
        <taxon>Mortierellales</taxon>
        <taxon>Mortierellaceae</taxon>
        <taxon>Linnemannia</taxon>
    </lineage>
</organism>
<keyword evidence="7" id="KW-1185">Reference proteome</keyword>
<evidence type="ECO:0000256" key="1">
    <source>
        <dbReference type="ARBA" id="ARBA00007992"/>
    </source>
</evidence>
<dbReference type="Pfam" id="PF01494">
    <property type="entry name" value="FAD_binding_3"/>
    <property type="match status" value="2"/>
</dbReference>
<dbReference type="PANTHER" id="PTHR47356">
    <property type="entry name" value="FAD-DEPENDENT MONOOXYGENASE ASQG-RELATED"/>
    <property type="match status" value="1"/>
</dbReference>
<gene>
    <name evidence="6" type="ORF">BGZ97_001382</name>
</gene>
<sequence>MTAEDKPNVLIVGAGIGGLLLGALLEKAQVPYTIFERTSSVKPLGSALMIGNNLLPVFEQLEIEKEFIALGKPTMDCSIYKVDKGVPVHQTTVSFQPHIGYTGYKSYIVSRPQFYDLLLNQVPSHKIHFNKRVLSVVEAEDKVTIQTADNSTYEGDIVVGADGAYSAVRQRMYETLKQEGKLPKSDQEELPFHCTCLVGQTEVVDMELFPEIKNDMSPFFNTMSDDSPFTWVVFATAQNTLTWMVLHHLDKASSKAAEEQRFRESDNSEWGPLAAQAMCDQTRHFPLPVGSKKFTMGDIYDWTPKTQISKVMLEEKVFQTWYSSRKVLLGDACHKLDPSGAHGAVTSMHDAIALANLIYALPSNTTKAIEKSFAEYQKERIPHVMESFKNSQDLALFMNRGFAGTLAMWIMKKMPDWFWAIALRRMCRSRPQVGFLPLIANKGSIPAEPSPSAEKARAVYVKRLAAKAAAAAKEEPSAV</sequence>
<dbReference type="SUPFAM" id="SSF51905">
    <property type="entry name" value="FAD/NAD(P)-binding domain"/>
    <property type="match status" value="1"/>
</dbReference>
<evidence type="ECO:0000259" key="5">
    <source>
        <dbReference type="Pfam" id="PF01494"/>
    </source>
</evidence>
<reference evidence="6" key="1">
    <citation type="journal article" date="2020" name="Fungal Divers.">
        <title>Resolving the Mortierellaceae phylogeny through synthesis of multi-gene phylogenetics and phylogenomics.</title>
        <authorList>
            <person name="Vandepol N."/>
            <person name="Liber J."/>
            <person name="Desiro A."/>
            <person name="Na H."/>
            <person name="Kennedy M."/>
            <person name="Barry K."/>
            <person name="Grigoriev I.V."/>
            <person name="Miller A.N."/>
            <person name="O'Donnell K."/>
            <person name="Stajich J.E."/>
            <person name="Bonito G."/>
        </authorList>
    </citation>
    <scope>NUCLEOTIDE SEQUENCE</scope>
    <source>
        <strain evidence="6">NVP60</strain>
    </source>
</reference>
<name>A0A9P6UJ31_9FUNG</name>
<dbReference type="AlphaFoldDB" id="A0A9P6UJ31"/>
<dbReference type="PANTHER" id="PTHR47356:SF2">
    <property type="entry name" value="FAD-BINDING DOMAIN-CONTAINING PROTEIN-RELATED"/>
    <property type="match status" value="1"/>
</dbReference>
<evidence type="ECO:0000256" key="2">
    <source>
        <dbReference type="ARBA" id="ARBA00022630"/>
    </source>
</evidence>
<dbReference type="OrthoDB" id="10029326at2759"/>
<evidence type="ECO:0000256" key="4">
    <source>
        <dbReference type="ARBA" id="ARBA00023002"/>
    </source>
</evidence>
<dbReference type="InterPro" id="IPR002938">
    <property type="entry name" value="FAD-bd"/>
</dbReference>
<dbReference type="InterPro" id="IPR050562">
    <property type="entry name" value="FAD_mOase_fung"/>
</dbReference>
<evidence type="ECO:0000256" key="3">
    <source>
        <dbReference type="ARBA" id="ARBA00022827"/>
    </source>
</evidence>
<keyword evidence="3" id="KW-0274">FAD</keyword>
<evidence type="ECO:0000313" key="6">
    <source>
        <dbReference type="EMBL" id="KAG0304684.1"/>
    </source>
</evidence>
<comment type="caution">
    <text evidence="6">The sequence shown here is derived from an EMBL/GenBank/DDBJ whole genome shotgun (WGS) entry which is preliminary data.</text>
</comment>
<keyword evidence="4" id="KW-0560">Oxidoreductase</keyword>
<feature type="domain" description="FAD-binding" evidence="5">
    <location>
        <begin position="8"/>
        <end position="182"/>
    </location>
</feature>
<dbReference type="GO" id="GO:0004497">
    <property type="term" value="F:monooxygenase activity"/>
    <property type="evidence" value="ECO:0007669"/>
    <property type="project" value="InterPro"/>
</dbReference>
<dbReference type="InterPro" id="IPR036188">
    <property type="entry name" value="FAD/NAD-bd_sf"/>
</dbReference>
<dbReference type="EMBL" id="JAAAIN010001283">
    <property type="protein sequence ID" value="KAG0304684.1"/>
    <property type="molecule type" value="Genomic_DNA"/>
</dbReference>
<dbReference type="Proteomes" id="UP000823405">
    <property type="component" value="Unassembled WGS sequence"/>
</dbReference>